<protein>
    <recommendedName>
        <fullName evidence="4">TauD/TfdA-like domain-containing protein</fullName>
    </recommendedName>
</protein>
<dbReference type="Pfam" id="PF02668">
    <property type="entry name" value="TauD"/>
    <property type="match status" value="1"/>
</dbReference>
<dbReference type="PANTHER" id="PTHR10696:SF56">
    <property type="entry name" value="TAUD_TFDA-LIKE DOMAIN-CONTAINING PROTEIN"/>
    <property type="match status" value="1"/>
</dbReference>
<dbReference type="PANTHER" id="PTHR10696">
    <property type="entry name" value="GAMMA-BUTYROBETAINE HYDROXYLASE-RELATED"/>
    <property type="match status" value="1"/>
</dbReference>
<dbReference type="Proteomes" id="UP000279271">
    <property type="component" value="Unassembled WGS sequence"/>
</dbReference>
<dbReference type="Gene3D" id="3.60.130.10">
    <property type="entry name" value="Clavaminate synthase-like"/>
    <property type="match status" value="1"/>
</dbReference>
<feature type="domain" description="TauD/TfdA-like" evidence="4">
    <location>
        <begin position="62"/>
        <end position="318"/>
    </location>
</feature>
<reference evidence="6" key="1">
    <citation type="journal article" date="2018" name="Algal Res.">
        <title>Characterization of plant carbon substrate utilization by Auxenochlorella protothecoides.</title>
        <authorList>
            <person name="Vogler B.W."/>
            <person name="Starkenburg S.R."/>
            <person name="Sudasinghe N."/>
            <person name="Schambach J.Y."/>
            <person name="Rollin J.A."/>
            <person name="Pattathil S."/>
            <person name="Barry A.N."/>
        </authorList>
    </citation>
    <scope>NUCLEOTIDE SEQUENCE [LARGE SCALE GENOMIC DNA]</scope>
    <source>
        <strain evidence="6">UTEX 25</strain>
    </source>
</reference>
<dbReference type="SUPFAM" id="SSF51197">
    <property type="entry name" value="Clavaminate synthase-like"/>
    <property type="match status" value="1"/>
</dbReference>
<keyword evidence="2" id="KW-0045">Antibiotic biosynthesis</keyword>
<accession>A0A3M7KXY5</accession>
<evidence type="ECO:0000313" key="6">
    <source>
        <dbReference type="Proteomes" id="UP000279271"/>
    </source>
</evidence>
<evidence type="ECO:0000256" key="3">
    <source>
        <dbReference type="SAM" id="MobiDB-lite"/>
    </source>
</evidence>
<evidence type="ECO:0000256" key="2">
    <source>
        <dbReference type="ARBA" id="ARBA00023194"/>
    </source>
</evidence>
<name>A0A3M7KXY5_AUXPR</name>
<dbReference type="GO" id="GO:0017000">
    <property type="term" value="P:antibiotic biosynthetic process"/>
    <property type="evidence" value="ECO:0007669"/>
    <property type="project" value="UniProtKB-KW"/>
</dbReference>
<dbReference type="InterPro" id="IPR050411">
    <property type="entry name" value="AlphaKG_dependent_hydroxylases"/>
</dbReference>
<dbReference type="InterPro" id="IPR042098">
    <property type="entry name" value="TauD-like_sf"/>
</dbReference>
<organism evidence="5 6">
    <name type="scientific">Auxenochlorella protothecoides</name>
    <name type="common">Green microalga</name>
    <name type="synonym">Chlorella protothecoides</name>
    <dbReference type="NCBI Taxonomy" id="3075"/>
    <lineage>
        <taxon>Eukaryota</taxon>
        <taxon>Viridiplantae</taxon>
        <taxon>Chlorophyta</taxon>
        <taxon>core chlorophytes</taxon>
        <taxon>Trebouxiophyceae</taxon>
        <taxon>Chlorellales</taxon>
        <taxon>Chlorellaceae</taxon>
        <taxon>Auxenochlorella</taxon>
    </lineage>
</organism>
<feature type="compositionally biased region" description="Low complexity" evidence="3">
    <location>
        <begin position="633"/>
        <end position="648"/>
    </location>
</feature>
<dbReference type="InterPro" id="IPR003819">
    <property type="entry name" value="TauD/TfdA-like"/>
</dbReference>
<sequence length="715" mass="76629">MRDDKPAVFSNAPDTQLRPVLTAAAWTAADMRAREHEWTYHLTPNDIQELDEALVLARATGKPIHELTQEDFPLPLLAPKLRALGSEVVHGRGFQIIKGVPVERWSREESVTAYWGMGLRWGRAVSNNAAGHLVGHIKDIGHDPLDPSTRLFATRAAQPFHNDAADVVGLLCLTLGESGGLSSWTSSVSVYNAVLAARPDLARLLTQPWVWDRKGEVPPGKPPTFAMPVFNHHAGHLSVNWSSNYFLAAQRHPGVPALTPAHLEAIALVDALAASDALRLDAMLAPGDVQLLSNHTVFHARSAFTDSPERKRHLLRLWLAPEDDRPLPEAYREILGGSVEGAEWNPDMTAIASPWAHSSPSYSLFGGSGFLSDDDLHSQHDSVLTVSGSASPTTSPKEAVAAPHPFTPAALRQCAKQVNMRLMHAHSPADIFCIVADGLEFFDSINLTAAFQRLAKFLAAHPRERPAVLSSPVFHSLAGMMVEQCHTGAFNPQSTSNAWWAVSKLFGGDAPAPPALLTALEAALGACLASGAESARPNAQAVSSTWYAWGRMGAYLPGTRVRDALWDRTYALALNFDSQGLGEGAAASKEVHAWTSTFNPTSAFSSRPWSPPCPSASEWAYGSADPSIGMWAPGPSSRGSSRQGSPTRVQDATNAVAWRGMGGALGDLDLDSWSSAVWSPAGAQSGGPPALRSEAAEFTAAGLFLTNRPAQLRVR</sequence>
<evidence type="ECO:0000259" key="4">
    <source>
        <dbReference type="Pfam" id="PF02668"/>
    </source>
</evidence>
<keyword evidence="1" id="KW-0560">Oxidoreductase</keyword>
<comment type="caution">
    <text evidence="5">The sequence shown here is derived from an EMBL/GenBank/DDBJ whole genome shotgun (WGS) entry which is preliminary data.</text>
</comment>
<proteinExistence type="predicted"/>
<gene>
    <name evidence="5" type="ORF">APUTEX25_002181</name>
</gene>
<evidence type="ECO:0000256" key="1">
    <source>
        <dbReference type="ARBA" id="ARBA00023002"/>
    </source>
</evidence>
<feature type="region of interest" description="Disordered" evidence="3">
    <location>
        <begin position="630"/>
        <end position="650"/>
    </location>
</feature>
<dbReference type="GO" id="GO:0016491">
    <property type="term" value="F:oxidoreductase activity"/>
    <property type="evidence" value="ECO:0007669"/>
    <property type="project" value="UniProtKB-KW"/>
</dbReference>
<evidence type="ECO:0000313" key="5">
    <source>
        <dbReference type="EMBL" id="RMZ54595.1"/>
    </source>
</evidence>
<dbReference type="AlphaFoldDB" id="A0A3M7KXY5"/>
<dbReference type="EMBL" id="QOKY01000175">
    <property type="protein sequence ID" value="RMZ54595.1"/>
    <property type="molecule type" value="Genomic_DNA"/>
</dbReference>